<evidence type="ECO:0000256" key="1">
    <source>
        <dbReference type="ARBA" id="ARBA00004123"/>
    </source>
</evidence>
<dbReference type="PANTHER" id="PTHR47338:SF27">
    <property type="entry name" value="ZN(II)2CYS6 TRANSCRIPTION FACTOR (EUROFUNG)"/>
    <property type="match status" value="1"/>
</dbReference>
<evidence type="ECO:0000259" key="7">
    <source>
        <dbReference type="PROSITE" id="PS50048"/>
    </source>
</evidence>
<dbReference type="PANTHER" id="PTHR47338">
    <property type="entry name" value="ZN(II)2CYS6 TRANSCRIPTION FACTOR (EUROFUNG)-RELATED"/>
    <property type="match status" value="1"/>
</dbReference>
<evidence type="ECO:0000256" key="6">
    <source>
        <dbReference type="SAM" id="MobiDB-lite"/>
    </source>
</evidence>
<keyword evidence="4" id="KW-0804">Transcription</keyword>
<dbReference type="Proteomes" id="UP001244011">
    <property type="component" value="Unassembled WGS sequence"/>
</dbReference>
<dbReference type="AlphaFoldDB" id="A0AAJ0FFZ0"/>
<evidence type="ECO:0000256" key="2">
    <source>
        <dbReference type="ARBA" id="ARBA00022723"/>
    </source>
</evidence>
<feature type="region of interest" description="Disordered" evidence="6">
    <location>
        <begin position="55"/>
        <end position="98"/>
    </location>
</feature>
<comment type="caution">
    <text evidence="8">The sequence shown here is derived from an EMBL/GenBank/DDBJ whole genome shotgun (WGS) entry which is preliminary data.</text>
</comment>
<evidence type="ECO:0000313" key="9">
    <source>
        <dbReference type="Proteomes" id="UP001244011"/>
    </source>
</evidence>
<dbReference type="SMART" id="SM00066">
    <property type="entry name" value="GAL4"/>
    <property type="match status" value="1"/>
</dbReference>
<dbReference type="InterPro" id="IPR001138">
    <property type="entry name" value="Zn2Cys6_DnaBD"/>
</dbReference>
<dbReference type="GO" id="GO:0000981">
    <property type="term" value="F:DNA-binding transcription factor activity, RNA polymerase II-specific"/>
    <property type="evidence" value="ECO:0007669"/>
    <property type="project" value="InterPro"/>
</dbReference>
<keyword evidence="9" id="KW-1185">Reference proteome</keyword>
<name>A0AAJ0FFZ0_9PEZI</name>
<evidence type="ECO:0000313" key="8">
    <source>
        <dbReference type="EMBL" id="KAK1766032.1"/>
    </source>
</evidence>
<keyword evidence="3" id="KW-0805">Transcription regulation</keyword>
<dbReference type="SUPFAM" id="SSF57701">
    <property type="entry name" value="Zn2/Cys6 DNA-binding domain"/>
    <property type="match status" value="1"/>
</dbReference>
<evidence type="ECO:0000256" key="5">
    <source>
        <dbReference type="ARBA" id="ARBA00023242"/>
    </source>
</evidence>
<proteinExistence type="predicted"/>
<keyword evidence="5" id="KW-0539">Nucleus</keyword>
<keyword evidence="2" id="KW-0479">Metal-binding</keyword>
<evidence type="ECO:0000256" key="3">
    <source>
        <dbReference type="ARBA" id="ARBA00023015"/>
    </source>
</evidence>
<reference evidence="8" key="1">
    <citation type="submission" date="2023-06" db="EMBL/GenBank/DDBJ databases">
        <title>Genome-scale phylogeny and comparative genomics of the fungal order Sordariales.</title>
        <authorList>
            <consortium name="Lawrence Berkeley National Laboratory"/>
            <person name="Hensen N."/>
            <person name="Bonometti L."/>
            <person name="Westerberg I."/>
            <person name="Brannstrom I.O."/>
            <person name="Guillou S."/>
            <person name="Cros-Aarteil S."/>
            <person name="Calhoun S."/>
            <person name="Haridas S."/>
            <person name="Kuo A."/>
            <person name="Mondo S."/>
            <person name="Pangilinan J."/>
            <person name="Riley R."/>
            <person name="Labutti K."/>
            <person name="Andreopoulos B."/>
            <person name="Lipzen A."/>
            <person name="Chen C."/>
            <person name="Yanf M."/>
            <person name="Daum C."/>
            <person name="Ng V."/>
            <person name="Clum A."/>
            <person name="Steindorff A."/>
            <person name="Ohm R."/>
            <person name="Martin F."/>
            <person name="Silar P."/>
            <person name="Natvig D."/>
            <person name="Lalanne C."/>
            <person name="Gautier V."/>
            <person name="Ament-Velasquez S.L."/>
            <person name="Kruys A."/>
            <person name="Hutchinson M.I."/>
            <person name="Powell A.J."/>
            <person name="Barry K."/>
            <person name="Miller A.N."/>
            <person name="Grigoriev I.V."/>
            <person name="Debuchy R."/>
            <person name="Gladieux P."/>
            <person name="Thoren M.H."/>
            <person name="Johannesson H."/>
        </authorList>
    </citation>
    <scope>NUCLEOTIDE SEQUENCE</scope>
    <source>
        <strain evidence="8">8032-3</strain>
    </source>
</reference>
<dbReference type="GeneID" id="85308422"/>
<feature type="region of interest" description="Disordered" evidence="6">
    <location>
        <begin position="718"/>
        <end position="741"/>
    </location>
</feature>
<dbReference type="GO" id="GO:0008270">
    <property type="term" value="F:zinc ion binding"/>
    <property type="evidence" value="ECO:0007669"/>
    <property type="project" value="InterPro"/>
</dbReference>
<sequence length="795" mass="87715">MGWLDMSHANISAIHGPYRRKVTLACDSCRKRRVKCSGTQPCVLCSEYGRQCEFDSRNQGRRGPRPRQSTSQAPRVTHQLAPRRLSAEPARISPPRPGVGEVWQHQDPAVVEEVQRCDVDDADPLAVDEDEDDMPDPSVWRPGLENLFYGNNSISNTLPALDMNLMCHLIEIFCTRENTQLKALLPTAQIQQQLSQGTMSRGLILAVCASSMRFSVHKVAKGHHARGFAQSLAREARKCIHGCSAIAWQQVDSIKTICVLVDYEASRAHGRQAWIDIAMGRSLVQLAKLGRDLDAEQRQMLSIADHYLAITQVSHCLGHRDLQPSSNRSAKRQKLEPQCLPCPEGCPHLLELLEVLASIHQLCLTPLQEQRPLPWSASSEFRELQDELEEYLLRHPNTFRFGPNSPSSHSRQGDLDASVSSLIWHCCVIVLNRTFLPIPQRSKTTSDGQEPSIRCVEFPGAPSLFLKERIHRCESSADAICDITQEVIKNGGFYTHALLVGFACTQSALVSINRLHRSSKPYDNRIVENLKVAFIVLGAVKTFYAPARVWLDVLFQAHDINTRLCHVSETTDMAFNSYFSRFLDIEEPPFMPLDPKEGDTLRDEAGAGESNSTAEKRNEALVNGQGCDQTAPTEKPPAWLQAYAGHLSGDIDTDEDLDGVDQGSPTTAVQTEPVQTGAMDRAIPIPAIVQRQNQETMDMDPGGPESSVHVAGAILTSMSGRTPNPPSQPGDSVSGDLRGSFTGDANDPFSGLFCQLPAFADFAGLDSETQIFPALGSIIGDSEMWSDVFTHSMLK</sequence>
<feature type="compositionally biased region" description="Basic and acidic residues" evidence="6">
    <location>
        <begin position="595"/>
        <end position="605"/>
    </location>
</feature>
<accession>A0AAJ0FFZ0</accession>
<dbReference type="RefSeq" id="XP_060282245.1">
    <property type="nucleotide sequence ID" value="XM_060425235.1"/>
</dbReference>
<dbReference type="EMBL" id="MU839013">
    <property type="protein sequence ID" value="KAK1766032.1"/>
    <property type="molecule type" value="Genomic_DNA"/>
</dbReference>
<gene>
    <name evidence="8" type="ORF">QBC33DRAFT_474960</name>
</gene>
<dbReference type="Pfam" id="PF00172">
    <property type="entry name" value="Zn_clus"/>
    <property type="match status" value="1"/>
</dbReference>
<dbReference type="InterPro" id="IPR036864">
    <property type="entry name" value="Zn2-C6_fun-type_DNA-bd_sf"/>
</dbReference>
<comment type="subcellular location">
    <subcellularLocation>
        <location evidence="1">Nucleus</location>
    </subcellularLocation>
</comment>
<evidence type="ECO:0000256" key="4">
    <source>
        <dbReference type="ARBA" id="ARBA00023163"/>
    </source>
</evidence>
<feature type="region of interest" description="Disordered" evidence="6">
    <location>
        <begin position="595"/>
        <end position="618"/>
    </location>
</feature>
<dbReference type="PROSITE" id="PS00463">
    <property type="entry name" value="ZN2_CY6_FUNGAL_1"/>
    <property type="match status" value="1"/>
</dbReference>
<organism evidence="8 9">
    <name type="scientific">Phialemonium atrogriseum</name>
    <dbReference type="NCBI Taxonomy" id="1093897"/>
    <lineage>
        <taxon>Eukaryota</taxon>
        <taxon>Fungi</taxon>
        <taxon>Dikarya</taxon>
        <taxon>Ascomycota</taxon>
        <taxon>Pezizomycotina</taxon>
        <taxon>Sordariomycetes</taxon>
        <taxon>Sordariomycetidae</taxon>
        <taxon>Cephalothecales</taxon>
        <taxon>Cephalothecaceae</taxon>
        <taxon>Phialemonium</taxon>
    </lineage>
</organism>
<dbReference type="PROSITE" id="PS50048">
    <property type="entry name" value="ZN2_CY6_FUNGAL_2"/>
    <property type="match status" value="1"/>
</dbReference>
<dbReference type="InterPro" id="IPR050815">
    <property type="entry name" value="TF_fung"/>
</dbReference>
<feature type="domain" description="Zn(2)-C6 fungal-type" evidence="7">
    <location>
        <begin position="25"/>
        <end position="54"/>
    </location>
</feature>
<protein>
    <recommendedName>
        <fullName evidence="7">Zn(2)-C6 fungal-type domain-containing protein</fullName>
    </recommendedName>
</protein>
<dbReference type="CDD" id="cd00067">
    <property type="entry name" value="GAL4"/>
    <property type="match status" value="1"/>
</dbReference>
<dbReference type="Gene3D" id="4.10.240.10">
    <property type="entry name" value="Zn(2)-C6 fungal-type DNA-binding domain"/>
    <property type="match status" value="1"/>
</dbReference>
<dbReference type="GO" id="GO:0005634">
    <property type="term" value="C:nucleus"/>
    <property type="evidence" value="ECO:0007669"/>
    <property type="project" value="UniProtKB-SubCell"/>
</dbReference>